<dbReference type="EMBL" id="JBHTMU010000087">
    <property type="protein sequence ID" value="MFD1344831.1"/>
    <property type="molecule type" value="Genomic_DNA"/>
</dbReference>
<sequence length="552" mass="57718">PPLDQVIARIDAALGAPPFNRLSGIAADGVTLRYRDARAGREWTADDGRIAVTRAGGRLRLTGDVAVLGGAGLARLAVNAESGIGETALSFGMELSDLPARDIASQSPGLAVLAALDAPISGALRGVTTAEGALAGLDATLQIGAGALQPRPGARAIRFDGARAYFSYDPARERLIFTEISVESGAGSGRAEGVAVLEGVARGRPEALVAQVVLSDVSANPLDLFEAPLSLARAEADLRLRLDPFTIEIGRLQVTDGALLARASGRIAAERDGWRLALDATLPEASPEEVAARWPPQLAPRAREWFLQNVSAGQVHDGIFALRRAPGQDRPDLYLDFRFDGAEVRYGGPLPVMRQASGQFTLYDHRLGVAVTKGTVSPEMGGDLTVTGGSFTIPDTRERPARGQVRIEAEGSVTGVLSYLDAEPLRVMDRIGRSPDLASGRAQLSGRLGLPLKRGLTFGDIDMAFDGTATDVSSGDIVPGRELAAERLAVRVNPEQVEVTGRATLQGVPFDGAWRQPIGANAGPGRVEGRVTLSDAGARALGIALPQGLVSG</sequence>
<comment type="caution">
    <text evidence="1">The sequence shown here is derived from an EMBL/GenBank/DDBJ whole genome shotgun (WGS) entry which is preliminary data.</text>
</comment>
<keyword evidence="2" id="KW-1185">Reference proteome</keyword>
<reference evidence="2" key="1">
    <citation type="journal article" date="2019" name="Int. J. Syst. Evol. Microbiol.">
        <title>The Global Catalogue of Microorganisms (GCM) 10K type strain sequencing project: providing services to taxonomists for standard genome sequencing and annotation.</title>
        <authorList>
            <consortium name="The Broad Institute Genomics Platform"/>
            <consortium name="The Broad Institute Genome Sequencing Center for Infectious Disease"/>
            <person name="Wu L."/>
            <person name="Ma J."/>
        </authorList>
    </citation>
    <scope>NUCLEOTIDE SEQUENCE [LARGE SCALE GENOMIC DNA]</scope>
    <source>
        <strain evidence="2">CCUG 62953</strain>
    </source>
</reference>
<feature type="non-terminal residue" evidence="1">
    <location>
        <position position="552"/>
    </location>
</feature>
<name>A0ABW3ZNU3_9RHOB</name>
<protein>
    <submittedName>
        <fullName evidence="1">DUF3971 domain-containing protein</fullName>
    </submittedName>
</protein>
<evidence type="ECO:0000313" key="2">
    <source>
        <dbReference type="Proteomes" id="UP001597135"/>
    </source>
</evidence>
<gene>
    <name evidence="1" type="ORF">ACFQ4E_20550</name>
</gene>
<accession>A0ABW3ZNU3</accession>
<proteinExistence type="predicted"/>
<evidence type="ECO:0000313" key="1">
    <source>
        <dbReference type="EMBL" id="MFD1344831.1"/>
    </source>
</evidence>
<dbReference type="RefSeq" id="WP_386806396.1">
    <property type="nucleotide sequence ID" value="NZ_JBHTMU010000087.1"/>
</dbReference>
<organism evidence="1 2">
    <name type="scientific">Litorisediminicola beolgyonensis</name>
    <dbReference type="NCBI Taxonomy" id="1173614"/>
    <lineage>
        <taxon>Bacteria</taxon>
        <taxon>Pseudomonadati</taxon>
        <taxon>Pseudomonadota</taxon>
        <taxon>Alphaproteobacteria</taxon>
        <taxon>Rhodobacterales</taxon>
        <taxon>Paracoccaceae</taxon>
        <taxon>Litorisediminicola</taxon>
    </lineage>
</organism>
<feature type="non-terminal residue" evidence="1">
    <location>
        <position position="1"/>
    </location>
</feature>
<dbReference type="Proteomes" id="UP001597135">
    <property type="component" value="Unassembled WGS sequence"/>
</dbReference>